<dbReference type="Proteomes" id="UP001370490">
    <property type="component" value="Unassembled WGS sequence"/>
</dbReference>
<feature type="signal peptide" evidence="1">
    <location>
        <begin position="1"/>
        <end position="30"/>
    </location>
</feature>
<gene>
    <name evidence="2" type="ORF">RJ641_003718</name>
</gene>
<keyword evidence="3" id="KW-1185">Reference proteome</keyword>
<proteinExistence type="predicted"/>
<sequence length="303" mass="34521">MIFSLIFSTAKLALKSILLAFARLIPSREGEKLVVKFKLVNYSTDLAEKGVKFKNNEYGNCRIFDVDFVDGCLIIPKLVVKSHSEAIFLNLLAYERHCASDPRFVSDYMALMECLINSSNDVDLLCQCGIFENLSHDKGEITKLFDMPKDNFIVINQNKFVCSKIFQWIDDHCRHPWTRFMLKLSQWMTTLCDKYFRILSDLSLSTRTCCCPYFQIPQLMSCEVAQSQKPTLAGKANHNQCGSLEEEQDRCEVGSSSSGKMVHCMNSPMQIELRFMKAKLINELDGALSSLPLALLIILFLMT</sequence>
<dbReference type="PANTHER" id="PTHR31170">
    <property type="entry name" value="BNAC04G53230D PROTEIN"/>
    <property type="match status" value="1"/>
</dbReference>
<feature type="chain" id="PRO_5042838281" evidence="1">
    <location>
        <begin position="31"/>
        <end position="303"/>
    </location>
</feature>
<reference evidence="2 3" key="1">
    <citation type="submission" date="2023-12" db="EMBL/GenBank/DDBJ databases">
        <title>A high-quality genome assembly for Dillenia turbinata (Dilleniales).</title>
        <authorList>
            <person name="Chanderbali A."/>
        </authorList>
    </citation>
    <scope>NUCLEOTIDE SEQUENCE [LARGE SCALE GENOMIC DNA]</scope>
    <source>
        <strain evidence="2">LSX21</strain>
        <tissue evidence="2">Leaf</tissue>
    </source>
</reference>
<comment type="caution">
    <text evidence="2">The sequence shown here is derived from an EMBL/GenBank/DDBJ whole genome shotgun (WGS) entry which is preliminary data.</text>
</comment>
<dbReference type="Pfam" id="PF03140">
    <property type="entry name" value="DUF247"/>
    <property type="match status" value="1"/>
</dbReference>
<accession>A0AAN8Z7M5</accession>
<dbReference type="InterPro" id="IPR004158">
    <property type="entry name" value="DUF247_pln"/>
</dbReference>
<dbReference type="PANTHER" id="PTHR31170:SF20">
    <property type="entry name" value="DUF247 DOMAIN PROTEIN"/>
    <property type="match status" value="1"/>
</dbReference>
<dbReference type="EMBL" id="JBAMMX010000012">
    <property type="protein sequence ID" value="KAK6929624.1"/>
    <property type="molecule type" value="Genomic_DNA"/>
</dbReference>
<evidence type="ECO:0000313" key="2">
    <source>
        <dbReference type="EMBL" id="KAK6929624.1"/>
    </source>
</evidence>
<keyword evidence="1" id="KW-0732">Signal</keyword>
<evidence type="ECO:0000313" key="3">
    <source>
        <dbReference type="Proteomes" id="UP001370490"/>
    </source>
</evidence>
<protein>
    <submittedName>
        <fullName evidence="2">Uncharacterized protein</fullName>
    </submittedName>
</protein>
<name>A0AAN8Z7M5_9MAGN</name>
<evidence type="ECO:0000256" key="1">
    <source>
        <dbReference type="SAM" id="SignalP"/>
    </source>
</evidence>
<dbReference type="AlphaFoldDB" id="A0AAN8Z7M5"/>
<organism evidence="2 3">
    <name type="scientific">Dillenia turbinata</name>
    <dbReference type="NCBI Taxonomy" id="194707"/>
    <lineage>
        <taxon>Eukaryota</taxon>
        <taxon>Viridiplantae</taxon>
        <taxon>Streptophyta</taxon>
        <taxon>Embryophyta</taxon>
        <taxon>Tracheophyta</taxon>
        <taxon>Spermatophyta</taxon>
        <taxon>Magnoliopsida</taxon>
        <taxon>eudicotyledons</taxon>
        <taxon>Gunneridae</taxon>
        <taxon>Pentapetalae</taxon>
        <taxon>Dilleniales</taxon>
        <taxon>Dilleniaceae</taxon>
        <taxon>Dillenia</taxon>
    </lineage>
</organism>